<evidence type="ECO:0000313" key="3">
    <source>
        <dbReference type="Proteomes" id="UP000447355"/>
    </source>
</evidence>
<sequence length="216" mass="23758">MKMVSGRAFVALFFFALGSSAQAATELVMHKGSSIVASVDGDTMKIVAGDGFDRSYEFDGCKLSSKMRARSGRWFGGLGIYDPAGPSFFRRECKGISRTVVEEAQIHFDDMRFANDWIQRQKKVAGKGGKVAWTNDGLLVAWSVAPNRAQLNVDVWRMCFAGERPRQLSGAVDTAIKVLPGPSGPALHECATVGKDVVDQTRRELEEEWKKYPTSD</sequence>
<comment type="caution">
    <text evidence="2">The sequence shown here is derived from an EMBL/GenBank/DDBJ whole genome shotgun (WGS) entry which is preliminary data.</text>
</comment>
<evidence type="ECO:0000313" key="2">
    <source>
        <dbReference type="EMBL" id="MYM93317.1"/>
    </source>
</evidence>
<gene>
    <name evidence="2" type="ORF">GTP90_05530</name>
</gene>
<keyword evidence="1" id="KW-0732">Signal</keyword>
<organism evidence="2 3">
    <name type="scientific">Duganella vulcania</name>
    <dbReference type="NCBI Taxonomy" id="2692166"/>
    <lineage>
        <taxon>Bacteria</taxon>
        <taxon>Pseudomonadati</taxon>
        <taxon>Pseudomonadota</taxon>
        <taxon>Betaproteobacteria</taxon>
        <taxon>Burkholderiales</taxon>
        <taxon>Oxalobacteraceae</taxon>
        <taxon>Telluria group</taxon>
        <taxon>Duganella</taxon>
    </lineage>
</organism>
<dbReference type="AlphaFoldDB" id="A0A845GKQ5"/>
<accession>A0A845GKQ5</accession>
<protein>
    <submittedName>
        <fullName evidence="2">Uncharacterized protein</fullName>
    </submittedName>
</protein>
<evidence type="ECO:0000256" key="1">
    <source>
        <dbReference type="SAM" id="SignalP"/>
    </source>
</evidence>
<reference evidence="2" key="1">
    <citation type="submission" date="2019-12" db="EMBL/GenBank/DDBJ databases">
        <title>Novel species isolated from a subtropical stream in China.</title>
        <authorList>
            <person name="Lu H."/>
        </authorList>
    </citation>
    <scope>NUCLEOTIDE SEQUENCE [LARGE SCALE GENOMIC DNA]</scope>
    <source>
        <strain evidence="2">FT81W</strain>
    </source>
</reference>
<dbReference type="RefSeq" id="WP_161082557.1">
    <property type="nucleotide sequence ID" value="NZ_WWCX01000004.1"/>
</dbReference>
<dbReference type="Proteomes" id="UP000447355">
    <property type="component" value="Unassembled WGS sequence"/>
</dbReference>
<proteinExistence type="predicted"/>
<feature type="chain" id="PRO_5033038494" evidence="1">
    <location>
        <begin position="24"/>
        <end position="216"/>
    </location>
</feature>
<feature type="signal peptide" evidence="1">
    <location>
        <begin position="1"/>
        <end position="23"/>
    </location>
</feature>
<dbReference type="EMBL" id="WWCX01000004">
    <property type="protein sequence ID" value="MYM93317.1"/>
    <property type="molecule type" value="Genomic_DNA"/>
</dbReference>
<name>A0A845GKQ5_9BURK</name>